<dbReference type="EMBL" id="SNRY01000630">
    <property type="protein sequence ID" value="KAA6338261.1"/>
    <property type="molecule type" value="Genomic_DNA"/>
</dbReference>
<dbReference type="AlphaFoldDB" id="A0A5J4RWT7"/>
<proteinExistence type="predicted"/>
<accession>A0A5J4RWT7</accession>
<comment type="caution">
    <text evidence="2">The sequence shown here is derived from an EMBL/GenBank/DDBJ whole genome shotgun (WGS) entry which is preliminary data.</text>
</comment>
<reference evidence="2" key="1">
    <citation type="submission" date="2019-03" db="EMBL/GenBank/DDBJ databases">
        <title>Single cell metagenomics reveals metabolic interactions within the superorganism composed of flagellate Streblomastix strix and complex community of Bacteroidetes bacteria on its surface.</title>
        <authorList>
            <person name="Treitli S.C."/>
            <person name="Kolisko M."/>
            <person name="Husnik F."/>
            <person name="Keeling P."/>
            <person name="Hampl V."/>
        </authorList>
    </citation>
    <scope>NUCLEOTIDE SEQUENCE</scope>
    <source>
        <strain evidence="2">STM</strain>
    </source>
</reference>
<gene>
    <name evidence="1" type="ORF">EZS27_013697</name>
    <name evidence="2" type="ORF">EZS27_013720</name>
</gene>
<sequence length="50" mass="6155">MEMDAIITEKTFDEMNLPNTVYKYRNWNDINHKKMELPLWGLLTNRIHYL</sequence>
<name>A0A5J4RWT7_9ZZZZ</name>
<evidence type="ECO:0000313" key="1">
    <source>
        <dbReference type="EMBL" id="KAA6338261.1"/>
    </source>
</evidence>
<evidence type="ECO:0000313" key="2">
    <source>
        <dbReference type="EMBL" id="KAA6338284.1"/>
    </source>
</evidence>
<dbReference type="EMBL" id="SNRY01000630">
    <property type="protein sequence ID" value="KAA6338284.1"/>
    <property type="molecule type" value="Genomic_DNA"/>
</dbReference>
<organism evidence="2">
    <name type="scientific">termite gut metagenome</name>
    <dbReference type="NCBI Taxonomy" id="433724"/>
    <lineage>
        <taxon>unclassified sequences</taxon>
        <taxon>metagenomes</taxon>
        <taxon>organismal metagenomes</taxon>
    </lineage>
</organism>
<protein>
    <submittedName>
        <fullName evidence="2">Uncharacterized protein</fullName>
    </submittedName>
</protein>